<dbReference type="AlphaFoldDB" id="A0A1T1HGF4"/>
<dbReference type="GO" id="GO:1903457">
    <property type="term" value="P:lactate catabolic process"/>
    <property type="evidence" value="ECO:0007669"/>
    <property type="project" value="TreeGrafter"/>
</dbReference>
<reference evidence="9" key="1">
    <citation type="submission" date="2017-02" db="EMBL/GenBank/DDBJ databases">
        <title>Draft Genome Sequence of the Salt Water Bacterium Oceanospirillum linum ATCC 11336.</title>
        <authorList>
            <person name="Trachtenberg A.M."/>
            <person name="Carney J.G."/>
            <person name="Linnane J.D."/>
            <person name="Rheaume B.A."/>
            <person name="Pitts N.L."/>
            <person name="Mykles D.L."/>
            <person name="Maclea K.S."/>
        </authorList>
    </citation>
    <scope>NUCLEOTIDE SEQUENCE [LARGE SCALE GENOMIC DNA]</scope>
    <source>
        <strain evidence="9">ATCC 11336</strain>
    </source>
</reference>
<evidence type="ECO:0000256" key="7">
    <source>
        <dbReference type="ARBA" id="ARBA00038897"/>
    </source>
</evidence>
<dbReference type="FunFam" id="3.30.70.2740:FF:000001">
    <property type="entry name" value="D-lactate dehydrogenase mitochondrial"/>
    <property type="match status" value="1"/>
</dbReference>
<evidence type="ECO:0000256" key="2">
    <source>
        <dbReference type="ARBA" id="ARBA00008000"/>
    </source>
</evidence>
<dbReference type="InterPro" id="IPR006094">
    <property type="entry name" value="Oxid_FAD_bind_N"/>
</dbReference>
<dbReference type="EC" id="1.1.2.4" evidence="7"/>
<evidence type="ECO:0000259" key="8">
    <source>
        <dbReference type="PROSITE" id="PS51387"/>
    </source>
</evidence>
<comment type="caution">
    <text evidence="9">The sequence shown here is derived from an EMBL/GenBank/DDBJ whole genome shotgun (WGS) entry which is preliminary data.</text>
</comment>
<keyword evidence="10" id="KW-1185">Reference proteome</keyword>
<organism evidence="9 10">
    <name type="scientific">Oceanospirillum linum</name>
    <dbReference type="NCBI Taxonomy" id="966"/>
    <lineage>
        <taxon>Bacteria</taxon>
        <taxon>Pseudomonadati</taxon>
        <taxon>Pseudomonadota</taxon>
        <taxon>Gammaproteobacteria</taxon>
        <taxon>Oceanospirillales</taxon>
        <taxon>Oceanospirillaceae</taxon>
        <taxon>Oceanospirillum</taxon>
    </lineage>
</organism>
<evidence type="ECO:0000256" key="4">
    <source>
        <dbReference type="ARBA" id="ARBA00022827"/>
    </source>
</evidence>
<keyword evidence="4" id="KW-0274">FAD</keyword>
<dbReference type="SUPFAM" id="SSF55103">
    <property type="entry name" value="FAD-linked oxidases, C-terminal domain"/>
    <property type="match status" value="1"/>
</dbReference>
<dbReference type="InterPro" id="IPR016164">
    <property type="entry name" value="FAD-linked_Oxase-like_C"/>
</dbReference>
<dbReference type="Pfam" id="PF02913">
    <property type="entry name" value="FAD-oxidase_C"/>
    <property type="match status" value="1"/>
</dbReference>
<dbReference type="InterPro" id="IPR016171">
    <property type="entry name" value="Vanillyl_alc_oxidase_C-sub2"/>
</dbReference>
<dbReference type="InterPro" id="IPR036318">
    <property type="entry name" value="FAD-bd_PCMH-like_sf"/>
</dbReference>
<keyword evidence="6" id="KW-0560">Oxidoreductase</keyword>
<evidence type="ECO:0000256" key="1">
    <source>
        <dbReference type="ARBA" id="ARBA00001974"/>
    </source>
</evidence>
<evidence type="ECO:0000256" key="5">
    <source>
        <dbReference type="ARBA" id="ARBA00022946"/>
    </source>
</evidence>
<gene>
    <name evidence="9" type="ORF">BTA35_0201355</name>
</gene>
<evidence type="ECO:0000256" key="6">
    <source>
        <dbReference type="ARBA" id="ARBA00023002"/>
    </source>
</evidence>
<dbReference type="SUPFAM" id="SSF56176">
    <property type="entry name" value="FAD-binding/transporter-associated domain-like"/>
    <property type="match status" value="1"/>
</dbReference>
<name>A0A1T1HGF4_OCELI</name>
<dbReference type="InterPro" id="IPR016169">
    <property type="entry name" value="FAD-bd_PCMH_sub2"/>
</dbReference>
<dbReference type="EMBL" id="MTSD02000001">
    <property type="protein sequence ID" value="OOV88895.1"/>
    <property type="molecule type" value="Genomic_DNA"/>
</dbReference>
<evidence type="ECO:0000313" key="9">
    <source>
        <dbReference type="EMBL" id="OOV88895.1"/>
    </source>
</evidence>
<dbReference type="PANTHER" id="PTHR11748:SF111">
    <property type="entry name" value="D-LACTATE DEHYDROGENASE, MITOCHONDRIAL-RELATED"/>
    <property type="match status" value="1"/>
</dbReference>
<dbReference type="Proteomes" id="UP000190064">
    <property type="component" value="Unassembled WGS sequence"/>
</dbReference>
<accession>A0A1T1HGF4</accession>
<evidence type="ECO:0000313" key="10">
    <source>
        <dbReference type="Proteomes" id="UP000190064"/>
    </source>
</evidence>
<keyword evidence="3" id="KW-0285">Flavoprotein</keyword>
<protein>
    <recommendedName>
        <fullName evidence="7">D-lactate dehydrogenase (cytochrome)</fullName>
        <ecNumber evidence="7">1.1.2.4</ecNumber>
    </recommendedName>
</protein>
<dbReference type="InterPro" id="IPR004113">
    <property type="entry name" value="FAD-bd_oxidored_4_C"/>
</dbReference>
<comment type="similarity">
    <text evidence="2">Belongs to the FAD-binding oxidoreductase/transferase type 4 family.</text>
</comment>
<evidence type="ECO:0000256" key="3">
    <source>
        <dbReference type="ARBA" id="ARBA00022630"/>
    </source>
</evidence>
<proteinExistence type="inferred from homology"/>
<dbReference type="Pfam" id="PF01565">
    <property type="entry name" value="FAD_binding_4"/>
    <property type="match status" value="1"/>
</dbReference>
<comment type="cofactor">
    <cofactor evidence="1">
        <name>FAD</name>
        <dbReference type="ChEBI" id="CHEBI:57692"/>
    </cofactor>
</comment>
<dbReference type="STRING" id="966.BTA35_0201355"/>
<dbReference type="FunFam" id="1.10.45.10:FF:000001">
    <property type="entry name" value="D-lactate dehydrogenase mitochondrial"/>
    <property type="match status" value="1"/>
</dbReference>
<dbReference type="PANTHER" id="PTHR11748">
    <property type="entry name" value="D-LACTATE DEHYDROGENASE"/>
    <property type="match status" value="1"/>
</dbReference>
<dbReference type="PROSITE" id="PS51387">
    <property type="entry name" value="FAD_PCMH"/>
    <property type="match status" value="1"/>
</dbReference>
<dbReference type="InterPro" id="IPR016166">
    <property type="entry name" value="FAD-bd_PCMH"/>
</dbReference>
<sequence>MAPFCYADAPARASVIMQLKTLLGERLITAQAVRDQHGQGEDSYGCKAPDAVVMVRSTEEVAQVLALCHQYAMPVIPYGAGSSVEGHLMALEGGISLDLSEMNQVLEIHAEDLDCRVQAGVTREALNQALRYDGIFFPIDPGANASIGGMVSTRASGTNAVRYGTMLENVIGLTVVTPEGRIIKTGGRARKSSAGYDLTHLYTGSEGTLGVITEIQLRLHPIPDTIKAATCQFDDLQSAVDTVISVMQCAIPIARIELLNELQMKACISYSKLEGFEPKTTLFFEFHGTVASVAEQVELVEELAASMGGSAFSWAESTEARNALWKARHQAYFAGLSLQPGASVLTTDVCVPVSRLAEAVLFAEQEAVASGLSCPIVGHVGDGNFHVLILQDENDAEQQARGKALSKAIVAKALELEGTCTGEHGIGYGKKGYLLEEHGEAVDLMRSLKRALDPKGIMNPGKIFDL</sequence>
<dbReference type="GO" id="GO:0004458">
    <property type="term" value="F:D-lactate dehydrogenase (cytochrome) activity"/>
    <property type="evidence" value="ECO:0007669"/>
    <property type="project" value="UniProtKB-EC"/>
</dbReference>
<dbReference type="Gene3D" id="3.30.70.2740">
    <property type="match status" value="1"/>
</dbReference>
<dbReference type="GO" id="GO:0071949">
    <property type="term" value="F:FAD binding"/>
    <property type="evidence" value="ECO:0007669"/>
    <property type="project" value="InterPro"/>
</dbReference>
<dbReference type="GO" id="GO:0008720">
    <property type="term" value="F:D-lactate dehydrogenase (NAD+) activity"/>
    <property type="evidence" value="ECO:0007669"/>
    <property type="project" value="TreeGrafter"/>
</dbReference>
<dbReference type="Gene3D" id="1.10.45.10">
    <property type="entry name" value="Vanillyl-alcohol Oxidase, Chain A, domain 4"/>
    <property type="match status" value="1"/>
</dbReference>
<feature type="domain" description="FAD-binding PCMH-type" evidence="8">
    <location>
        <begin position="44"/>
        <end position="222"/>
    </location>
</feature>
<dbReference type="FunFam" id="3.30.465.10:FF:000016">
    <property type="entry name" value="probable D-lactate dehydrogenase, mitochondrial"/>
    <property type="match status" value="1"/>
</dbReference>
<dbReference type="Gene3D" id="3.30.465.10">
    <property type="match status" value="1"/>
</dbReference>
<keyword evidence="5" id="KW-0809">Transit peptide</keyword>